<gene>
    <name evidence="2" type="ORF">SteCoe_30037</name>
</gene>
<proteinExistence type="predicted"/>
<accession>A0A1R2B4F2</accession>
<feature type="transmembrane region" description="Helical" evidence="1">
    <location>
        <begin position="33"/>
        <end position="53"/>
    </location>
</feature>
<comment type="caution">
    <text evidence="2">The sequence shown here is derived from an EMBL/GenBank/DDBJ whole genome shotgun (WGS) entry which is preliminary data.</text>
</comment>
<organism evidence="2 3">
    <name type="scientific">Stentor coeruleus</name>
    <dbReference type="NCBI Taxonomy" id="5963"/>
    <lineage>
        <taxon>Eukaryota</taxon>
        <taxon>Sar</taxon>
        <taxon>Alveolata</taxon>
        <taxon>Ciliophora</taxon>
        <taxon>Postciliodesmatophora</taxon>
        <taxon>Heterotrichea</taxon>
        <taxon>Heterotrichida</taxon>
        <taxon>Stentoridae</taxon>
        <taxon>Stentor</taxon>
    </lineage>
</organism>
<feature type="transmembrane region" description="Helical" evidence="1">
    <location>
        <begin position="59"/>
        <end position="81"/>
    </location>
</feature>
<name>A0A1R2B4F2_9CILI</name>
<keyword evidence="3" id="KW-1185">Reference proteome</keyword>
<dbReference type="AlphaFoldDB" id="A0A1R2B4F2"/>
<reference evidence="2 3" key="1">
    <citation type="submission" date="2016-11" db="EMBL/GenBank/DDBJ databases">
        <title>The macronuclear genome of Stentor coeruleus: a giant cell with tiny introns.</title>
        <authorList>
            <person name="Slabodnick M."/>
            <person name="Ruby J.G."/>
            <person name="Reiff S.B."/>
            <person name="Swart E.C."/>
            <person name="Gosai S."/>
            <person name="Prabakaran S."/>
            <person name="Witkowska E."/>
            <person name="Larue G.E."/>
            <person name="Fisher S."/>
            <person name="Freeman R.M."/>
            <person name="Gunawardena J."/>
            <person name="Chu W."/>
            <person name="Stover N.A."/>
            <person name="Gregory B.D."/>
            <person name="Nowacki M."/>
            <person name="Derisi J."/>
            <person name="Roy S.W."/>
            <person name="Marshall W.F."/>
            <person name="Sood P."/>
        </authorList>
    </citation>
    <scope>NUCLEOTIDE SEQUENCE [LARGE SCALE GENOMIC DNA]</scope>
    <source>
        <strain evidence="2">WM001</strain>
    </source>
</reference>
<evidence type="ECO:0000313" key="3">
    <source>
        <dbReference type="Proteomes" id="UP000187209"/>
    </source>
</evidence>
<evidence type="ECO:0000256" key="1">
    <source>
        <dbReference type="SAM" id="Phobius"/>
    </source>
</evidence>
<keyword evidence="1" id="KW-0472">Membrane</keyword>
<dbReference type="Proteomes" id="UP000187209">
    <property type="component" value="Unassembled WGS sequence"/>
</dbReference>
<keyword evidence="1" id="KW-1133">Transmembrane helix</keyword>
<sequence>MPSCFFGIIAYVTLEEQQIEKNLIKCYFSTKRFVTILWTFEAISVSITGYINTVPFSSLFTIISISLAGILLDCFFLYFIWKCFSYLEKEEPFGSIVTLSESSITNYPTASTIVIAIEIKEVQGDIEITKENEIKPCKPVIHDFTMTDSSIHTDDNVHENKA</sequence>
<keyword evidence="1" id="KW-0812">Transmembrane</keyword>
<evidence type="ECO:0000313" key="2">
    <source>
        <dbReference type="EMBL" id="OMJ71671.1"/>
    </source>
</evidence>
<dbReference type="EMBL" id="MPUH01000967">
    <property type="protein sequence ID" value="OMJ71671.1"/>
    <property type="molecule type" value="Genomic_DNA"/>
</dbReference>
<protein>
    <submittedName>
        <fullName evidence="2">Uncharacterized protein</fullName>
    </submittedName>
</protein>